<reference evidence="1" key="1">
    <citation type="submission" date="2009-10" db="EMBL/GenBank/DDBJ databases">
        <title>Diversity of trophic interactions inside an arsenic-rich microbial ecosystem.</title>
        <authorList>
            <person name="Bertin P.N."/>
            <person name="Heinrich-Salmeron A."/>
            <person name="Pelletier E."/>
            <person name="Goulhen-Chollet F."/>
            <person name="Arsene-Ploetze F."/>
            <person name="Gallien S."/>
            <person name="Calteau A."/>
            <person name="Vallenet D."/>
            <person name="Casiot C."/>
            <person name="Chane-Woon-Ming B."/>
            <person name="Giloteaux L."/>
            <person name="Barakat M."/>
            <person name="Bonnefoy V."/>
            <person name="Bruneel O."/>
            <person name="Chandler M."/>
            <person name="Cleiss J."/>
            <person name="Duran R."/>
            <person name="Elbaz-Poulichet F."/>
            <person name="Fonknechten N."/>
            <person name="Lauga B."/>
            <person name="Mornico D."/>
            <person name="Ortet P."/>
            <person name="Schaeffer C."/>
            <person name="Siguier P."/>
            <person name="Alexander Thil Smith A."/>
            <person name="Van Dorsselaer A."/>
            <person name="Weissenbach J."/>
            <person name="Medigue C."/>
            <person name="Le Paslier D."/>
        </authorList>
    </citation>
    <scope>NUCLEOTIDE SEQUENCE</scope>
</reference>
<protein>
    <submittedName>
        <fullName evidence="1">Uncharacterized protein</fullName>
    </submittedName>
</protein>
<organism evidence="1">
    <name type="scientific">mine drainage metagenome</name>
    <dbReference type="NCBI Taxonomy" id="410659"/>
    <lineage>
        <taxon>unclassified sequences</taxon>
        <taxon>metagenomes</taxon>
        <taxon>ecological metagenomes</taxon>
    </lineage>
</organism>
<comment type="caution">
    <text evidence="1">The sequence shown here is derived from an EMBL/GenBank/DDBJ whole genome shotgun (WGS) entry which is preliminary data.</text>
</comment>
<proteinExistence type="predicted"/>
<dbReference type="AlphaFoldDB" id="E6PME7"/>
<sequence length="89" mass="10199">MVRLATPFSRLVRARVAEIERYAREGIEAATRFGDVGRRLPDLYALRRGRISELRGFADAERIVALLSDELRGCDGNERVTLVFVRNHR</sequence>
<evidence type="ECO:0000313" key="1">
    <source>
        <dbReference type="EMBL" id="CBH96099.1"/>
    </source>
</evidence>
<dbReference type="EMBL" id="CABM01000020">
    <property type="protein sequence ID" value="CBH96099.1"/>
    <property type="molecule type" value="Genomic_DNA"/>
</dbReference>
<name>E6PME7_9ZZZZ</name>
<accession>E6PME7</accession>
<gene>
    <name evidence="1" type="ORF">CARN2_1089</name>
</gene>